<evidence type="ECO:0000259" key="3">
    <source>
        <dbReference type="Pfam" id="PF01408"/>
    </source>
</evidence>
<dbReference type="GO" id="GO:0000166">
    <property type="term" value="F:nucleotide binding"/>
    <property type="evidence" value="ECO:0007669"/>
    <property type="project" value="InterPro"/>
</dbReference>
<evidence type="ECO:0000256" key="2">
    <source>
        <dbReference type="ARBA" id="ARBA00023002"/>
    </source>
</evidence>
<sequence length="367" mass="41475">MTSEVLNIGLIGMGEAAQTLHLPTLFRYNELFKVVAGQDISPTLVNSLCQQYQINRAYSEPEDVIKDDNVDAVIIMSPDPLHYYHARLAIENNKHILLEKPSCLQTEHIEELVSLAEEKGVKICVAYMRAYSEAFLQAEQQLKSFGEIKSVRVKDLQREGDYYIPQVSPTFVAGDYDSLKISTLAEVETAQRQHILGKKAHSDLLWKAYRVLTGAAIHNLSALRMLLGEPEKVVSAYCNPTGENIVMTLDYGHFFTSYEILIDNLARVDASIEVTSESEMFRVNYTTPYIRNLPTTFEYQSSIDDQNHHRVSGPFYRDQFTNELLHFHSVLTEGGDFKTTLSDSLKDIQLAQRAVQCIAKALGVEDE</sequence>
<dbReference type="PATRIC" id="fig|658445.3.peg.1588"/>
<dbReference type="InterPro" id="IPR051317">
    <property type="entry name" value="Gfo/Idh/MocA_oxidoreduct"/>
</dbReference>
<dbReference type="InterPro" id="IPR036291">
    <property type="entry name" value="NAD(P)-bd_dom_sf"/>
</dbReference>
<dbReference type="Gene3D" id="3.30.360.10">
    <property type="entry name" value="Dihydrodipicolinate Reductase, domain 2"/>
    <property type="match status" value="1"/>
</dbReference>
<proteinExistence type="inferred from homology"/>
<feature type="domain" description="Gfo/Idh/MocA-like oxidoreductase N-terminal" evidence="3">
    <location>
        <begin position="6"/>
        <end position="127"/>
    </location>
</feature>
<dbReference type="STRING" id="658445.H744_1c1468"/>
<evidence type="ECO:0000313" key="4">
    <source>
        <dbReference type="EMBL" id="AJR06490.1"/>
    </source>
</evidence>
<dbReference type="EMBL" id="CP005973">
    <property type="protein sequence ID" value="AJR06490.1"/>
    <property type="molecule type" value="Genomic_DNA"/>
</dbReference>
<keyword evidence="2" id="KW-0560">Oxidoreductase</keyword>
<keyword evidence="5" id="KW-1185">Reference proteome</keyword>
<dbReference type="PANTHER" id="PTHR43708:SF5">
    <property type="entry name" value="CONSERVED EXPRESSED OXIDOREDUCTASE (EUROFUNG)-RELATED"/>
    <property type="match status" value="1"/>
</dbReference>
<accession>A0A0C5WTW4</accession>
<organism evidence="4 5">
    <name type="scientific">Photobacterium gaetbulicola Gung47</name>
    <dbReference type="NCBI Taxonomy" id="658445"/>
    <lineage>
        <taxon>Bacteria</taxon>
        <taxon>Pseudomonadati</taxon>
        <taxon>Pseudomonadota</taxon>
        <taxon>Gammaproteobacteria</taxon>
        <taxon>Vibrionales</taxon>
        <taxon>Vibrionaceae</taxon>
        <taxon>Photobacterium</taxon>
    </lineage>
</organism>
<name>A0A0C5WTW4_9GAMM</name>
<dbReference type="AlphaFoldDB" id="A0A0C5WTW4"/>
<dbReference type="KEGG" id="pgb:H744_1c1468"/>
<reference evidence="4 5" key="1">
    <citation type="submission" date="2013-05" db="EMBL/GenBank/DDBJ databases">
        <title>Complete genome sequence of the lipase-producing bacterium Photobacterium gaetbulicola Gung47.</title>
        <authorList>
            <person name="Kim Y.-O."/>
        </authorList>
    </citation>
    <scope>NUCLEOTIDE SEQUENCE [LARGE SCALE GENOMIC DNA]</scope>
    <source>
        <strain evidence="4 5">Gung47</strain>
    </source>
</reference>
<dbReference type="HOGENOM" id="CLU_028866_1_0_6"/>
<dbReference type="Gene3D" id="3.40.50.720">
    <property type="entry name" value="NAD(P)-binding Rossmann-like Domain"/>
    <property type="match status" value="1"/>
</dbReference>
<evidence type="ECO:0000313" key="5">
    <source>
        <dbReference type="Proteomes" id="UP000032303"/>
    </source>
</evidence>
<dbReference type="OrthoDB" id="9774191at2"/>
<dbReference type="Pfam" id="PF01408">
    <property type="entry name" value="GFO_IDH_MocA"/>
    <property type="match status" value="1"/>
</dbReference>
<protein>
    <recommendedName>
        <fullName evidence="3">Gfo/Idh/MocA-like oxidoreductase N-terminal domain-containing protein</fullName>
    </recommendedName>
</protein>
<dbReference type="PANTHER" id="PTHR43708">
    <property type="entry name" value="CONSERVED EXPRESSED OXIDOREDUCTASE (EUROFUNG)"/>
    <property type="match status" value="1"/>
</dbReference>
<gene>
    <name evidence="4" type="ORF">H744_1c1468</name>
</gene>
<dbReference type="SUPFAM" id="SSF51735">
    <property type="entry name" value="NAD(P)-binding Rossmann-fold domains"/>
    <property type="match status" value="1"/>
</dbReference>
<dbReference type="GO" id="GO:0016491">
    <property type="term" value="F:oxidoreductase activity"/>
    <property type="evidence" value="ECO:0007669"/>
    <property type="project" value="UniProtKB-KW"/>
</dbReference>
<comment type="similarity">
    <text evidence="1">Belongs to the Gfo/Idh/MocA family.</text>
</comment>
<evidence type="ECO:0000256" key="1">
    <source>
        <dbReference type="ARBA" id="ARBA00010928"/>
    </source>
</evidence>
<dbReference type="InterPro" id="IPR000683">
    <property type="entry name" value="Gfo/Idh/MocA-like_OxRdtase_N"/>
</dbReference>
<dbReference type="Proteomes" id="UP000032303">
    <property type="component" value="Chromosome 1"/>
</dbReference>